<dbReference type="STRING" id="67267.GCA_000716675_05592"/>
<accession>A0A1Z1WFA3</accession>
<dbReference type="KEGG" id="salf:SMD44_04602"/>
<evidence type="ECO:0000313" key="2">
    <source>
        <dbReference type="Proteomes" id="UP000195880"/>
    </source>
</evidence>
<dbReference type="AlphaFoldDB" id="A0A1Z1WFA3"/>
<proteinExistence type="predicted"/>
<gene>
    <name evidence="1" type="ORF">SMD44_04602</name>
</gene>
<name>A0A1Z1WFA3_9ACTN</name>
<evidence type="ECO:0000313" key="1">
    <source>
        <dbReference type="EMBL" id="ARX85143.1"/>
    </source>
</evidence>
<dbReference type="EMBL" id="CP021748">
    <property type="protein sequence ID" value="ARX85143.1"/>
    <property type="molecule type" value="Genomic_DNA"/>
</dbReference>
<sequence length="163" mass="17660">MTRFPPHPGPPTPLPDLDKHRTSAWLAGADPHPATVHAAWAERGIALLPLGPRFDAVRVHAAVHSDDPPTVAAFLRDWLAGPVIRDTRSASGRYYVLIAPNSPWHRPEERLTTHTFLGVPRLGHPVSTLTHWVVQPTGPGDLCDPAHLGALLLTADALRAVEP</sequence>
<keyword evidence="2" id="KW-1185">Reference proteome</keyword>
<dbReference type="RefSeq" id="WP_087885115.1">
    <property type="nucleotide sequence ID" value="NZ_CP021748.1"/>
</dbReference>
<organism evidence="1 2">
    <name type="scientific">Streptomyces alboflavus</name>
    <dbReference type="NCBI Taxonomy" id="67267"/>
    <lineage>
        <taxon>Bacteria</taxon>
        <taxon>Bacillati</taxon>
        <taxon>Actinomycetota</taxon>
        <taxon>Actinomycetes</taxon>
        <taxon>Kitasatosporales</taxon>
        <taxon>Streptomycetaceae</taxon>
        <taxon>Streptomyces</taxon>
    </lineage>
</organism>
<protein>
    <recommendedName>
        <fullName evidence="3">DNA primase/polymerase bifunctional N-terminal domain-containing protein</fullName>
    </recommendedName>
</protein>
<evidence type="ECO:0008006" key="3">
    <source>
        <dbReference type="Google" id="ProtNLM"/>
    </source>
</evidence>
<dbReference type="Proteomes" id="UP000195880">
    <property type="component" value="Chromosome"/>
</dbReference>
<dbReference type="OrthoDB" id="4232363at2"/>
<reference evidence="1 2" key="1">
    <citation type="submission" date="2017-05" db="EMBL/GenBank/DDBJ databases">
        <title>Streptomyces alboflavus Genome sequencing and assembly.</title>
        <authorList>
            <person name="Wang Y."/>
            <person name="Du B."/>
            <person name="Ding Y."/>
            <person name="Liu H."/>
            <person name="Hou Q."/>
            <person name="Liu K."/>
            <person name="Wang C."/>
            <person name="Yao L."/>
        </authorList>
    </citation>
    <scope>NUCLEOTIDE SEQUENCE [LARGE SCALE GENOMIC DNA]</scope>
    <source>
        <strain evidence="1 2">MDJK44</strain>
    </source>
</reference>